<dbReference type="RefSeq" id="WP_218796934.1">
    <property type="nucleotide sequence ID" value="NZ_CP079097.1"/>
</dbReference>
<protein>
    <submittedName>
        <fullName evidence="1">Uncharacterized protein</fullName>
    </submittedName>
</protein>
<accession>A0AA35UR48</accession>
<evidence type="ECO:0000313" key="2">
    <source>
        <dbReference type="Proteomes" id="UP001158598"/>
    </source>
</evidence>
<dbReference type="Proteomes" id="UP001158598">
    <property type="component" value="Chromosome"/>
</dbReference>
<gene>
    <name evidence="1" type="ORF">MCNOR_1894</name>
</gene>
<organism evidence="1 2">
    <name type="scientific">Methylococcus capsulatus</name>
    <dbReference type="NCBI Taxonomy" id="414"/>
    <lineage>
        <taxon>Bacteria</taxon>
        <taxon>Pseudomonadati</taxon>
        <taxon>Pseudomonadota</taxon>
        <taxon>Gammaproteobacteria</taxon>
        <taxon>Methylococcales</taxon>
        <taxon>Methylococcaceae</taxon>
        <taxon>Methylococcus</taxon>
    </lineage>
</organism>
<dbReference type="EMBL" id="OX458332">
    <property type="protein sequence ID" value="CAI8818317.1"/>
    <property type="molecule type" value="Genomic_DNA"/>
</dbReference>
<evidence type="ECO:0000313" key="1">
    <source>
        <dbReference type="EMBL" id="CAI8818317.1"/>
    </source>
</evidence>
<dbReference type="AlphaFoldDB" id="A0AA35UR48"/>
<sequence>MLKLAGLDGVKTVLTAALGAADTWLMAAAAQPPWITPPDPLGEYHYYLTLIDAETPTKWERVKVTARNGAGPYQLTIERNIASSSGGAQAFAAGALLQWSPGAKEIDRWRMVLSASMTGTNALTSTRFLAPFSGSTTGSMAAAFWVNRTGKTLRLSKLVAVLSTSSTFSGDSIVLSVETGATAPATPSNLQTQVAPGNYGFNTDGGYVLDVAPDAPVCFMLSRANPGAAVSGAFQLAHVSVLAEEL</sequence>
<reference evidence="1" key="1">
    <citation type="submission" date="2023-03" db="EMBL/GenBank/DDBJ databases">
        <authorList>
            <person name="Pearce D."/>
        </authorList>
    </citation>
    <scope>NUCLEOTIDE SEQUENCE</scope>
    <source>
        <strain evidence="1">Mc</strain>
    </source>
</reference>
<proteinExistence type="predicted"/>
<name>A0AA35UR48_METCP</name>